<keyword evidence="3" id="KW-0175">Coiled coil</keyword>
<proteinExistence type="inferred from homology"/>
<protein>
    <recommendedName>
        <fullName evidence="5">Flagellar hook-associated protein 2</fullName>
        <shortName evidence="5">HAP2</shortName>
    </recommendedName>
    <alternativeName>
        <fullName evidence="5">Flagellar cap protein</fullName>
    </alternativeName>
</protein>
<evidence type="ECO:0000259" key="8">
    <source>
        <dbReference type="Pfam" id="PF07195"/>
    </source>
</evidence>
<name>A0A9X3AUC8_9GAMM</name>
<feature type="domain" description="Flagellar hook-associated protein 2 N-terminal" evidence="7">
    <location>
        <begin position="3"/>
        <end position="98"/>
    </location>
</feature>
<sequence>MISGMNAAQFAQQLIGADRAGKDTLYKGKLTASKTQLDAYTLLENNMKKMATKLSEIGGDAAKGKIATVTGENATATVKSDAPKGNYDLSVHKLAQAHQLTKTYTSENELLPASGVISIQVGSDPTKRMEIDLATVNGGAPISVSQLRDVINKQVGNPGVQASLVRTGNQIEFMLSSKESGVANQVKVEFNGADWGMTERRAAQDAELTLNGIDITSSSNYLENVVDGVSLELVKVHAAGESSMIKVTDDFEANKKAVKDFVDSFNSIMTQINQLTRSMGVKTSDSSSSDKDKEDKTTAVSEAQIGVLKGDTSIRLLQSKLRDSVFVTAANGMRLSDIGIEIGRDGKLKIDDAKLTDSFKSDPEKVQAMFTGPDSYVKSIENTLKPFTQFNGYIDQKQEAINKQIKSVNDSMARHDYQMNQKYQIYLTQFTAMEATINQFSAASGLFS</sequence>
<dbReference type="GO" id="GO:0009424">
    <property type="term" value="C:bacterial-type flagellum hook"/>
    <property type="evidence" value="ECO:0007669"/>
    <property type="project" value="UniProtKB-UniRule"/>
</dbReference>
<dbReference type="PANTHER" id="PTHR30288:SF0">
    <property type="entry name" value="FLAGELLAR HOOK-ASSOCIATED PROTEIN 2"/>
    <property type="match status" value="1"/>
</dbReference>
<keyword evidence="9" id="KW-0966">Cell projection</keyword>
<evidence type="ECO:0000256" key="1">
    <source>
        <dbReference type="ARBA" id="ARBA00009764"/>
    </source>
</evidence>
<evidence type="ECO:0000256" key="3">
    <source>
        <dbReference type="ARBA" id="ARBA00023054"/>
    </source>
</evidence>
<comment type="subcellular location">
    <subcellularLocation>
        <location evidence="5">Secreted</location>
    </subcellularLocation>
    <subcellularLocation>
        <location evidence="5">Bacterial flagellum</location>
    </subcellularLocation>
</comment>
<keyword evidence="4 5" id="KW-0975">Bacterial flagellum</keyword>
<keyword evidence="10" id="KW-1185">Reference proteome</keyword>
<dbReference type="AlphaFoldDB" id="A0A9X3AUC8"/>
<evidence type="ECO:0000256" key="6">
    <source>
        <dbReference type="SAM" id="MobiDB-lite"/>
    </source>
</evidence>
<dbReference type="InterPro" id="IPR040026">
    <property type="entry name" value="FliD"/>
</dbReference>
<dbReference type="GO" id="GO:0005576">
    <property type="term" value="C:extracellular region"/>
    <property type="evidence" value="ECO:0007669"/>
    <property type="project" value="UniProtKB-SubCell"/>
</dbReference>
<reference evidence="9" key="1">
    <citation type="journal article" date="2023" name="Int. J. Syst. Evol. Microbiol.">
        <title>&lt;i&gt;Shewanella septentrionalis&lt;/i&gt; sp. nov. and &lt;i&gt;Shewanella holmiensis&lt;/i&gt; sp. nov., isolated from Baltic Sea water and sediments.</title>
        <authorList>
            <person name="Martin-Rodriguez A.J."/>
            <person name="Thorell K."/>
            <person name="Joffre E."/>
            <person name="Jensie-Markopoulos S."/>
            <person name="Moore E.R.B."/>
            <person name="Sjoling A."/>
        </authorList>
    </citation>
    <scope>NUCLEOTIDE SEQUENCE</scope>
    <source>
        <strain evidence="9">SP1W3</strain>
    </source>
</reference>
<gene>
    <name evidence="9" type="primary">fliD</name>
    <name evidence="9" type="ORF">NE536_11945</name>
</gene>
<feature type="compositionally biased region" description="Basic and acidic residues" evidence="6">
    <location>
        <begin position="288"/>
        <end position="297"/>
    </location>
</feature>
<evidence type="ECO:0000313" key="9">
    <source>
        <dbReference type="EMBL" id="MCT7946066.1"/>
    </source>
</evidence>
<comment type="caution">
    <text evidence="9">The sequence shown here is derived from an EMBL/GenBank/DDBJ whole genome shotgun (WGS) entry which is preliminary data.</text>
</comment>
<dbReference type="InterPro" id="IPR003481">
    <property type="entry name" value="FliD_N"/>
</dbReference>
<comment type="function">
    <text evidence="5">Required for morphogenesis and for the elongation of the flagellar filament by facilitating polymerization of the flagellin monomers at the tip of growing filament. Forms a capping structure, which prevents flagellin subunits (transported through the central channel of the flagellum) from leaking out without polymerization at the distal end.</text>
</comment>
<comment type="subunit">
    <text evidence="2 5">Homopentamer.</text>
</comment>
<dbReference type="EMBL" id="JAMTCC010000018">
    <property type="protein sequence ID" value="MCT7946066.1"/>
    <property type="molecule type" value="Genomic_DNA"/>
</dbReference>
<evidence type="ECO:0000259" key="7">
    <source>
        <dbReference type="Pfam" id="PF02465"/>
    </source>
</evidence>
<feature type="region of interest" description="Disordered" evidence="6">
    <location>
        <begin position="279"/>
        <end position="299"/>
    </location>
</feature>
<organism evidence="9 10">
    <name type="scientific">Shewanella septentrionalis</name>
    <dbReference type="NCBI Taxonomy" id="2952223"/>
    <lineage>
        <taxon>Bacteria</taxon>
        <taxon>Pseudomonadati</taxon>
        <taxon>Pseudomonadota</taxon>
        <taxon>Gammaproteobacteria</taxon>
        <taxon>Alteromonadales</taxon>
        <taxon>Shewanellaceae</taxon>
        <taxon>Shewanella</taxon>
    </lineage>
</organism>
<dbReference type="GO" id="GO:0009421">
    <property type="term" value="C:bacterial-type flagellum filament cap"/>
    <property type="evidence" value="ECO:0007669"/>
    <property type="project" value="InterPro"/>
</dbReference>
<dbReference type="PANTHER" id="PTHR30288">
    <property type="entry name" value="FLAGELLAR CAP/ASSEMBLY PROTEIN FLID"/>
    <property type="match status" value="1"/>
</dbReference>
<dbReference type="Pfam" id="PF07195">
    <property type="entry name" value="FliD_C"/>
    <property type="match status" value="1"/>
</dbReference>
<evidence type="ECO:0000256" key="5">
    <source>
        <dbReference type="RuleBase" id="RU362066"/>
    </source>
</evidence>
<feature type="domain" description="Flagellar hook-associated protein 2 C-terminal" evidence="8">
    <location>
        <begin position="203"/>
        <end position="440"/>
    </location>
</feature>
<dbReference type="GO" id="GO:0071973">
    <property type="term" value="P:bacterial-type flagellum-dependent cell motility"/>
    <property type="evidence" value="ECO:0007669"/>
    <property type="project" value="TreeGrafter"/>
</dbReference>
<evidence type="ECO:0000256" key="4">
    <source>
        <dbReference type="ARBA" id="ARBA00023143"/>
    </source>
</evidence>
<keyword evidence="9" id="KW-0282">Flagellum</keyword>
<accession>A0A9X3AUC8</accession>
<dbReference type="RefSeq" id="WP_261272819.1">
    <property type="nucleotide sequence ID" value="NZ_JAMTCC010000018.1"/>
</dbReference>
<evidence type="ECO:0000313" key="10">
    <source>
        <dbReference type="Proteomes" id="UP001155604"/>
    </source>
</evidence>
<keyword evidence="9" id="KW-0969">Cilium</keyword>
<keyword evidence="5" id="KW-0964">Secreted</keyword>
<evidence type="ECO:0000256" key="2">
    <source>
        <dbReference type="ARBA" id="ARBA00011255"/>
    </source>
</evidence>
<dbReference type="Pfam" id="PF02465">
    <property type="entry name" value="FliD_N"/>
    <property type="match status" value="1"/>
</dbReference>
<dbReference type="InterPro" id="IPR010809">
    <property type="entry name" value="FliD_C"/>
</dbReference>
<comment type="similarity">
    <text evidence="1 5">Belongs to the FliD family.</text>
</comment>
<dbReference type="GO" id="GO:0007155">
    <property type="term" value="P:cell adhesion"/>
    <property type="evidence" value="ECO:0007669"/>
    <property type="project" value="InterPro"/>
</dbReference>
<dbReference type="Proteomes" id="UP001155604">
    <property type="component" value="Unassembled WGS sequence"/>
</dbReference>